<dbReference type="HOGENOM" id="CLU_076338_0_0_7"/>
<accession>Q7VJT1</accession>
<dbReference type="PROSITE" id="PS50082">
    <property type="entry name" value="WD_REPEATS_2"/>
    <property type="match status" value="1"/>
</dbReference>
<dbReference type="EMBL" id="AE017125">
    <property type="protein sequence ID" value="AAP76759.1"/>
    <property type="molecule type" value="Genomic_DNA"/>
</dbReference>
<organism evidence="2 3">
    <name type="scientific">Helicobacter hepaticus (strain ATCC 51449 / 3B1)</name>
    <dbReference type="NCBI Taxonomy" id="235279"/>
    <lineage>
        <taxon>Bacteria</taxon>
        <taxon>Pseudomonadati</taxon>
        <taxon>Campylobacterota</taxon>
        <taxon>Epsilonproteobacteria</taxon>
        <taxon>Campylobacterales</taxon>
        <taxon>Helicobacteraceae</taxon>
        <taxon>Helicobacter</taxon>
    </lineage>
</organism>
<dbReference type="InterPro" id="IPR015943">
    <property type="entry name" value="WD40/YVTN_repeat-like_dom_sf"/>
</dbReference>
<evidence type="ECO:0000256" key="1">
    <source>
        <dbReference type="PROSITE-ProRule" id="PRU00221"/>
    </source>
</evidence>
<dbReference type="STRING" id="235279.HH_0162"/>
<dbReference type="InterPro" id="IPR001680">
    <property type="entry name" value="WD40_rpt"/>
</dbReference>
<protein>
    <submittedName>
        <fullName evidence="2">Uncharacterized protein</fullName>
    </submittedName>
</protein>
<name>Q7VJT1_HELHP</name>
<dbReference type="InterPro" id="IPR011047">
    <property type="entry name" value="Quinoprotein_ADH-like_sf"/>
</dbReference>
<keyword evidence="3" id="KW-1185">Reference proteome</keyword>
<evidence type="ECO:0000313" key="3">
    <source>
        <dbReference type="Proteomes" id="UP000002495"/>
    </source>
</evidence>
<sequence>MDSLQRCTRKFSTQRLLCWLLCFFALCLPLCAKALVIESKNAQIIHTNGIITHISTFGEHIFVGNAIGEIDVFKLDNSQKAHKIYSLTLPLIEDYFGNTHAPRVFDITTFDGKILFVLSEASRGAKEILKLSATQSPQVIYNTHTAPKRIIAFEDNKLVVGFLSNEIGLFDIKSAQFVYITHPSLAGFSDLCVNAPFIFSTDESGIVNVIESSNGKVLSRLDKINKDNNYQIASAGDKILTASVDRQMGIYTFQSSPKTKFTLTNATSIKSTFLIYAVGISPDAMWAAFSKNEQNDISIIHLATQKEHFILKGSTSLINSLIFYDKNTLISGNDDKTFIIWKLPKSKEK</sequence>
<dbReference type="Proteomes" id="UP000002495">
    <property type="component" value="Chromosome"/>
</dbReference>
<dbReference type="RefSeq" id="WP_011115005.1">
    <property type="nucleotide sequence ID" value="NC_004917.1"/>
</dbReference>
<dbReference type="Gene3D" id="2.130.10.10">
    <property type="entry name" value="YVTN repeat-like/Quinoprotein amine dehydrogenase"/>
    <property type="match status" value="1"/>
</dbReference>
<gene>
    <name evidence="2" type="ordered locus">HH_0162</name>
</gene>
<dbReference type="AlphaFoldDB" id="Q7VJT1"/>
<reference evidence="2 3" key="1">
    <citation type="journal article" date="2003" name="Proc. Natl. Acad. Sci. U.S.A.">
        <title>The complete genome sequence of the carcinogenic bacterium Helicobacter hepaticus.</title>
        <authorList>
            <person name="Suerbaum S."/>
            <person name="Josenhans C."/>
            <person name="Sterzenbach T."/>
            <person name="Drescher B."/>
            <person name="Brandt P."/>
            <person name="Bell M."/>
            <person name="Droege M."/>
            <person name="Fartmann B."/>
            <person name="Fischer H.-P."/>
            <person name="Ge Z."/>
            <person name="Hoerster A."/>
            <person name="Holland R."/>
            <person name="Klein K."/>
            <person name="Koenig J."/>
            <person name="Macko L."/>
            <person name="Mendz G.L."/>
            <person name="Nyakatura G."/>
            <person name="Schauer D.B."/>
            <person name="Shen Z."/>
            <person name="Weber J."/>
            <person name="Frosch M."/>
            <person name="Fox J.G."/>
        </authorList>
    </citation>
    <scope>NUCLEOTIDE SEQUENCE [LARGE SCALE GENOMIC DNA]</scope>
    <source>
        <strain evidence="3">ATCC 51449 / 3B1</strain>
    </source>
</reference>
<keyword evidence="1" id="KW-0853">WD repeat</keyword>
<evidence type="ECO:0000313" key="2">
    <source>
        <dbReference type="EMBL" id="AAP76759.1"/>
    </source>
</evidence>
<proteinExistence type="predicted"/>
<dbReference type="eggNOG" id="COG3391">
    <property type="taxonomic scope" value="Bacteria"/>
</dbReference>
<dbReference type="PROSITE" id="PS50294">
    <property type="entry name" value="WD_REPEATS_REGION"/>
    <property type="match status" value="1"/>
</dbReference>
<dbReference type="SUPFAM" id="SSF50998">
    <property type="entry name" value="Quinoprotein alcohol dehydrogenase-like"/>
    <property type="match status" value="1"/>
</dbReference>
<feature type="repeat" description="WD" evidence="1">
    <location>
        <begin position="311"/>
        <end position="349"/>
    </location>
</feature>
<dbReference type="KEGG" id="hhe:HH_0162"/>
<dbReference type="OrthoDB" id="11703at2"/>